<feature type="transmembrane region" description="Helical" evidence="10">
    <location>
        <begin position="321"/>
        <end position="342"/>
    </location>
</feature>
<feature type="transmembrane region" description="Helical" evidence="10">
    <location>
        <begin position="385"/>
        <end position="409"/>
    </location>
</feature>
<dbReference type="GO" id="GO:0015145">
    <property type="term" value="F:monosaccharide transmembrane transporter activity"/>
    <property type="evidence" value="ECO:0007669"/>
    <property type="project" value="InterPro"/>
</dbReference>
<feature type="transmembrane region" description="Helical" evidence="10">
    <location>
        <begin position="448"/>
        <end position="471"/>
    </location>
</feature>
<dbReference type="FunFam" id="1.20.1250.20:FF:000002">
    <property type="entry name" value="Sugar transport protein 13"/>
    <property type="match status" value="1"/>
</dbReference>
<dbReference type="PROSITE" id="PS00216">
    <property type="entry name" value="SUGAR_TRANSPORT_1"/>
    <property type="match status" value="1"/>
</dbReference>
<accession>A0A9D4ZPJ5</accession>
<keyword evidence="6" id="KW-0769">Symport</keyword>
<keyword evidence="7 10" id="KW-1133">Transmembrane helix</keyword>
<feature type="transmembrane region" description="Helical" evidence="10">
    <location>
        <begin position="171"/>
        <end position="189"/>
    </location>
</feature>
<evidence type="ECO:0000256" key="2">
    <source>
        <dbReference type="ARBA" id="ARBA00010992"/>
    </source>
</evidence>
<dbReference type="AlphaFoldDB" id="A0A9D4ZPJ5"/>
<dbReference type="InterPro" id="IPR020846">
    <property type="entry name" value="MFS_dom"/>
</dbReference>
<feature type="transmembrane region" description="Helical" evidence="10">
    <location>
        <begin position="421"/>
        <end position="442"/>
    </location>
</feature>
<evidence type="ECO:0000256" key="5">
    <source>
        <dbReference type="ARBA" id="ARBA00022692"/>
    </source>
</evidence>
<evidence type="ECO:0000256" key="6">
    <source>
        <dbReference type="ARBA" id="ARBA00022847"/>
    </source>
</evidence>
<proteinExistence type="inferred from homology"/>
<feature type="transmembrane region" description="Helical" evidence="10">
    <location>
        <begin position="21"/>
        <end position="39"/>
    </location>
</feature>
<organism evidence="12 13">
    <name type="scientific">Adiantum capillus-veneris</name>
    <name type="common">Maidenhair fern</name>
    <dbReference type="NCBI Taxonomy" id="13818"/>
    <lineage>
        <taxon>Eukaryota</taxon>
        <taxon>Viridiplantae</taxon>
        <taxon>Streptophyta</taxon>
        <taxon>Embryophyta</taxon>
        <taxon>Tracheophyta</taxon>
        <taxon>Polypodiopsida</taxon>
        <taxon>Polypodiidae</taxon>
        <taxon>Polypodiales</taxon>
        <taxon>Pteridineae</taxon>
        <taxon>Pteridaceae</taxon>
        <taxon>Vittarioideae</taxon>
        <taxon>Adiantum</taxon>
    </lineage>
</organism>
<feature type="transmembrane region" description="Helical" evidence="10">
    <location>
        <begin position="112"/>
        <end position="132"/>
    </location>
</feature>
<gene>
    <name evidence="12" type="ORF">GOP47_0004415</name>
</gene>
<dbReference type="Pfam" id="PF00083">
    <property type="entry name" value="Sugar_tr"/>
    <property type="match status" value="1"/>
</dbReference>
<evidence type="ECO:0000256" key="4">
    <source>
        <dbReference type="ARBA" id="ARBA00022597"/>
    </source>
</evidence>
<keyword evidence="4" id="KW-0762">Sugar transport</keyword>
<feature type="transmembrane region" description="Helical" evidence="10">
    <location>
        <begin position="349"/>
        <end position="373"/>
    </location>
</feature>
<dbReference type="PANTHER" id="PTHR23500">
    <property type="entry name" value="SOLUTE CARRIER FAMILY 2, FACILITATED GLUCOSE TRANSPORTER"/>
    <property type="match status" value="1"/>
</dbReference>
<dbReference type="InterPro" id="IPR044778">
    <property type="entry name" value="MFS_STP/MST-like_plant"/>
</dbReference>
<comment type="caution">
    <text evidence="12">The sequence shown here is derived from an EMBL/GenBank/DDBJ whole genome shotgun (WGS) entry which is preliminary data.</text>
</comment>
<feature type="transmembrane region" description="Helical" evidence="10">
    <location>
        <begin position="83"/>
        <end position="105"/>
    </location>
</feature>
<dbReference type="NCBIfam" id="TIGR00879">
    <property type="entry name" value="SP"/>
    <property type="match status" value="1"/>
</dbReference>
<feature type="transmembrane region" description="Helical" evidence="10">
    <location>
        <begin position="284"/>
        <end position="309"/>
    </location>
</feature>
<dbReference type="CDD" id="cd17361">
    <property type="entry name" value="MFS_STP"/>
    <property type="match status" value="1"/>
</dbReference>
<dbReference type="SUPFAM" id="SSF103473">
    <property type="entry name" value="MFS general substrate transporter"/>
    <property type="match status" value="1"/>
</dbReference>
<comment type="similarity">
    <text evidence="2 9">Belongs to the major facilitator superfamily. Sugar transporter (TC 2.A.1.1) family.</text>
</comment>
<evidence type="ECO:0000256" key="1">
    <source>
        <dbReference type="ARBA" id="ARBA00004141"/>
    </source>
</evidence>
<evidence type="ECO:0000256" key="7">
    <source>
        <dbReference type="ARBA" id="ARBA00022989"/>
    </source>
</evidence>
<evidence type="ECO:0000313" key="12">
    <source>
        <dbReference type="EMBL" id="KAI5081232.1"/>
    </source>
</evidence>
<keyword evidence="3 9" id="KW-0813">Transport</keyword>
<feature type="domain" description="Major facilitator superfamily (MFS) profile" evidence="11">
    <location>
        <begin position="26"/>
        <end position="475"/>
    </location>
</feature>
<evidence type="ECO:0000313" key="13">
    <source>
        <dbReference type="Proteomes" id="UP000886520"/>
    </source>
</evidence>
<comment type="subcellular location">
    <subcellularLocation>
        <location evidence="1">Membrane</location>
        <topology evidence="1">Multi-pass membrane protein</topology>
    </subcellularLocation>
</comment>
<dbReference type="InterPro" id="IPR003663">
    <property type="entry name" value="Sugar/inositol_transpt"/>
</dbReference>
<sequence length="506" mass="55191">MAGSFAIGPARAAQYEGRATVFVVLTCLLAALGGALFGYDIGISGGVTSMDDFLVKFFPDVYAKKHAEESNDSHYCKYDNQKLAAFTSSLYIAGLISTFGASYTTRAYGRRITILIAGASFLIGAGLDAGAADIYMLIVGRLMLGVGVGFGNQAVPLYLSEMAPPQWRGGLNMTFQLATTLGIFFANLVNYGTQHIRGWGWRLSLGLAAVPAFIMFMGGLFVYETPNSLIERGQSEKGKLVLTKIRGTDNVQAEFTDLMEASQVARTVTHPFANLLRKRNRPQLVMAFCLPIFQILTGINSILFYAPVIFQALGFGSNASLYSSVFTGGVMVLGSIITIVTVDRFGRRLLLITGGVVMSVCQVIIAILLAKFYSGDEALSKGLSIIVTLLICFFVLGFATSWGGLGWVVPSEIFPLEIRSAGQSVVVSVNLLFTFAIAQAFLSMLCGLKYGIFLFFAFWETFMTIFVYFLLPETKDVPLEEMIYVWKAHWFWGKFVAADHADSEKV</sequence>
<dbReference type="InterPro" id="IPR036259">
    <property type="entry name" value="MFS_trans_sf"/>
</dbReference>
<dbReference type="Gene3D" id="1.20.1250.20">
    <property type="entry name" value="MFS general substrate transporter like domains"/>
    <property type="match status" value="1"/>
</dbReference>
<dbReference type="InterPro" id="IPR005829">
    <property type="entry name" value="Sugar_transporter_CS"/>
</dbReference>
<evidence type="ECO:0000256" key="8">
    <source>
        <dbReference type="ARBA" id="ARBA00023136"/>
    </source>
</evidence>
<dbReference type="Proteomes" id="UP000886520">
    <property type="component" value="Chromosome 4"/>
</dbReference>
<dbReference type="GO" id="GO:0015293">
    <property type="term" value="F:symporter activity"/>
    <property type="evidence" value="ECO:0007669"/>
    <property type="project" value="UniProtKB-KW"/>
</dbReference>
<evidence type="ECO:0000256" key="10">
    <source>
        <dbReference type="SAM" id="Phobius"/>
    </source>
</evidence>
<name>A0A9D4ZPJ5_ADICA</name>
<dbReference type="PANTHER" id="PTHR23500:SF595">
    <property type="entry name" value="OS09G0416200 PROTEIN"/>
    <property type="match status" value="1"/>
</dbReference>
<feature type="transmembrane region" description="Helical" evidence="10">
    <location>
        <begin position="138"/>
        <end position="159"/>
    </location>
</feature>
<dbReference type="PROSITE" id="PS50850">
    <property type="entry name" value="MFS"/>
    <property type="match status" value="1"/>
</dbReference>
<dbReference type="OrthoDB" id="5296287at2759"/>
<evidence type="ECO:0000259" key="11">
    <source>
        <dbReference type="PROSITE" id="PS50850"/>
    </source>
</evidence>
<dbReference type="PROSITE" id="PS00217">
    <property type="entry name" value="SUGAR_TRANSPORT_2"/>
    <property type="match status" value="1"/>
</dbReference>
<dbReference type="PRINTS" id="PR00171">
    <property type="entry name" value="SUGRTRNSPORT"/>
</dbReference>
<keyword evidence="13" id="KW-1185">Reference proteome</keyword>
<dbReference type="InterPro" id="IPR045262">
    <property type="entry name" value="STP/PLT_plant"/>
</dbReference>
<keyword evidence="8 10" id="KW-0472">Membrane</keyword>
<keyword evidence="5 10" id="KW-0812">Transmembrane</keyword>
<dbReference type="InterPro" id="IPR005828">
    <property type="entry name" value="MFS_sugar_transport-like"/>
</dbReference>
<protein>
    <recommendedName>
        <fullName evidence="11">Major facilitator superfamily (MFS) profile domain-containing protein</fullName>
    </recommendedName>
</protein>
<evidence type="ECO:0000256" key="9">
    <source>
        <dbReference type="RuleBase" id="RU003346"/>
    </source>
</evidence>
<evidence type="ECO:0000256" key="3">
    <source>
        <dbReference type="ARBA" id="ARBA00022448"/>
    </source>
</evidence>
<reference evidence="12" key="1">
    <citation type="submission" date="2021-01" db="EMBL/GenBank/DDBJ databases">
        <title>Adiantum capillus-veneris genome.</title>
        <authorList>
            <person name="Fang Y."/>
            <person name="Liao Q."/>
        </authorList>
    </citation>
    <scope>NUCLEOTIDE SEQUENCE</scope>
    <source>
        <strain evidence="12">H3</strain>
        <tissue evidence="12">Leaf</tissue>
    </source>
</reference>
<dbReference type="GO" id="GO:0016020">
    <property type="term" value="C:membrane"/>
    <property type="evidence" value="ECO:0007669"/>
    <property type="project" value="UniProtKB-SubCell"/>
</dbReference>
<feature type="transmembrane region" description="Helical" evidence="10">
    <location>
        <begin position="201"/>
        <end position="223"/>
    </location>
</feature>
<dbReference type="EMBL" id="JABFUD020000004">
    <property type="protein sequence ID" value="KAI5081232.1"/>
    <property type="molecule type" value="Genomic_DNA"/>
</dbReference>